<dbReference type="PROSITE" id="PS51904">
    <property type="entry name" value="GLYCOSYL_HYDROL_F25_2"/>
    <property type="match status" value="1"/>
</dbReference>
<dbReference type="GO" id="GO:0009253">
    <property type="term" value="P:peptidoglycan catabolic process"/>
    <property type="evidence" value="ECO:0007669"/>
    <property type="project" value="InterPro"/>
</dbReference>
<evidence type="ECO:0000256" key="1">
    <source>
        <dbReference type="ARBA" id="ARBA00010646"/>
    </source>
</evidence>
<comment type="similarity">
    <text evidence="1 4">Belongs to the glycosyl hydrolase 25 family.</text>
</comment>
<accession>A0A6I4VRJ2</accession>
<dbReference type="Proteomes" id="UP000430692">
    <property type="component" value="Unassembled WGS sequence"/>
</dbReference>
<proteinExistence type="inferred from homology"/>
<dbReference type="PANTHER" id="PTHR34135">
    <property type="entry name" value="LYSOZYME"/>
    <property type="match status" value="1"/>
</dbReference>
<dbReference type="SMART" id="SM00641">
    <property type="entry name" value="Glyco_25"/>
    <property type="match status" value="1"/>
</dbReference>
<feature type="transmembrane region" description="Helical" evidence="5">
    <location>
        <begin position="5"/>
        <end position="26"/>
    </location>
</feature>
<keyword evidence="5" id="KW-0472">Membrane</keyword>
<protein>
    <recommendedName>
        <fullName evidence="4">Lysozyme</fullName>
        <ecNumber evidence="4">3.2.1.17</ecNumber>
    </recommendedName>
</protein>
<comment type="caution">
    <text evidence="6">The sequence shown here is derived from an EMBL/GenBank/DDBJ whole genome shotgun (WGS) entry which is preliminary data.</text>
</comment>
<gene>
    <name evidence="6" type="ORF">GSM42_01250</name>
</gene>
<dbReference type="Pfam" id="PF01183">
    <property type="entry name" value="Glyco_hydro_25"/>
    <property type="match status" value="1"/>
</dbReference>
<dbReference type="InterPro" id="IPR008270">
    <property type="entry name" value="Glyco_hydro_25_AS"/>
</dbReference>
<dbReference type="EMBL" id="WUUL01000001">
    <property type="protein sequence ID" value="MXQ52400.1"/>
    <property type="molecule type" value="Genomic_DNA"/>
</dbReference>
<dbReference type="InterPro" id="IPR017853">
    <property type="entry name" value="GH"/>
</dbReference>
<comment type="catalytic activity">
    <reaction evidence="4">
        <text>Hydrolysis of (1-&gt;4)-beta-linkages between N-acetylmuramic acid and N-acetyl-D-glucosamine residues in a peptidoglycan and between N-acetyl-D-glucosamine residues in chitodextrins.</text>
        <dbReference type="EC" id="3.2.1.17"/>
    </reaction>
</comment>
<evidence type="ECO:0000313" key="6">
    <source>
        <dbReference type="EMBL" id="MXQ52400.1"/>
    </source>
</evidence>
<sequence>MKPYIYSVIVLVIGLCTLHYYGYIWYNSVFTVGYEVKGLDISHHQGKIDWKKVKEEGRFRFVYMKATEGKDFKDKRFVYNWEKAKENGFLTGAYHFFSMKSSGIEQASHFKKVVPVQSNSLPPVVDVEIATYHDKRKVRDSLLSMMKELEATYQKKPILYVTYDTYHAYIENSFESYRIWIRDIFKFPSLPKKDWEIWQYHNRGHVDGISTYVDINVYQHTLSDLQNLK</sequence>
<keyword evidence="5" id="KW-0812">Transmembrane</keyword>
<keyword evidence="3 4" id="KW-0326">Glycosidase</keyword>
<dbReference type="RefSeq" id="WP_160799426.1">
    <property type="nucleotide sequence ID" value="NZ_WUUL01000001.1"/>
</dbReference>
<dbReference type="PROSITE" id="PS00953">
    <property type="entry name" value="GLYCOSYL_HYDROL_F25_1"/>
    <property type="match status" value="1"/>
</dbReference>
<evidence type="ECO:0000256" key="5">
    <source>
        <dbReference type="SAM" id="Phobius"/>
    </source>
</evidence>
<dbReference type="PANTHER" id="PTHR34135:SF2">
    <property type="entry name" value="LYSOZYME"/>
    <property type="match status" value="1"/>
</dbReference>
<evidence type="ECO:0000256" key="2">
    <source>
        <dbReference type="ARBA" id="ARBA00022801"/>
    </source>
</evidence>
<keyword evidence="7" id="KW-1185">Reference proteome</keyword>
<keyword evidence="5" id="KW-1133">Transmembrane helix</keyword>
<dbReference type="EC" id="3.2.1.17" evidence="4"/>
<evidence type="ECO:0000256" key="3">
    <source>
        <dbReference type="ARBA" id="ARBA00023295"/>
    </source>
</evidence>
<reference evidence="6 7" key="1">
    <citation type="submission" date="2019-12" db="EMBL/GenBank/DDBJ databases">
        <title>Whole-genome analyses of novel actinobacteria.</title>
        <authorList>
            <person name="Sahin N."/>
            <person name="Saygin H."/>
        </authorList>
    </citation>
    <scope>NUCLEOTIDE SEQUENCE [LARGE SCALE GENOMIC DNA]</scope>
    <source>
        <strain evidence="6 7">KC615</strain>
    </source>
</reference>
<organism evidence="6 7">
    <name type="scientific">Shimazuella alba</name>
    <dbReference type="NCBI Taxonomy" id="2690964"/>
    <lineage>
        <taxon>Bacteria</taxon>
        <taxon>Bacillati</taxon>
        <taxon>Bacillota</taxon>
        <taxon>Bacilli</taxon>
        <taxon>Bacillales</taxon>
        <taxon>Thermoactinomycetaceae</taxon>
        <taxon>Shimazuella</taxon>
    </lineage>
</organism>
<dbReference type="GO" id="GO:0016998">
    <property type="term" value="P:cell wall macromolecule catabolic process"/>
    <property type="evidence" value="ECO:0007669"/>
    <property type="project" value="InterPro"/>
</dbReference>
<keyword evidence="2 4" id="KW-0378">Hydrolase</keyword>
<dbReference type="InterPro" id="IPR018077">
    <property type="entry name" value="Glyco_hydro_fam25_subgr"/>
</dbReference>
<dbReference type="AlphaFoldDB" id="A0A6I4VRJ2"/>
<dbReference type="GO" id="GO:0003796">
    <property type="term" value="F:lysozyme activity"/>
    <property type="evidence" value="ECO:0007669"/>
    <property type="project" value="UniProtKB-EC"/>
</dbReference>
<dbReference type="InterPro" id="IPR002053">
    <property type="entry name" value="Glyco_hydro_25"/>
</dbReference>
<dbReference type="SUPFAM" id="SSF51445">
    <property type="entry name" value="(Trans)glycosidases"/>
    <property type="match status" value="1"/>
</dbReference>
<dbReference type="GO" id="GO:0016052">
    <property type="term" value="P:carbohydrate catabolic process"/>
    <property type="evidence" value="ECO:0007669"/>
    <property type="project" value="TreeGrafter"/>
</dbReference>
<dbReference type="Gene3D" id="3.20.20.80">
    <property type="entry name" value="Glycosidases"/>
    <property type="match status" value="1"/>
</dbReference>
<name>A0A6I4VRJ2_9BACL</name>
<evidence type="ECO:0000256" key="4">
    <source>
        <dbReference type="RuleBase" id="RU361176"/>
    </source>
</evidence>
<evidence type="ECO:0000313" key="7">
    <source>
        <dbReference type="Proteomes" id="UP000430692"/>
    </source>
</evidence>